<dbReference type="InterPro" id="IPR013154">
    <property type="entry name" value="ADH-like_N"/>
</dbReference>
<dbReference type="InterPro" id="IPR013149">
    <property type="entry name" value="ADH-like_C"/>
</dbReference>
<evidence type="ECO:0000256" key="4">
    <source>
        <dbReference type="ARBA" id="ARBA00022723"/>
    </source>
</evidence>
<evidence type="ECO:0000256" key="8">
    <source>
        <dbReference type="ARBA" id="ARBA00049243"/>
    </source>
</evidence>
<dbReference type="PANTHER" id="PTHR42940:SF8">
    <property type="entry name" value="VACUOLAR PROTEIN SORTING-ASSOCIATED PROTEIN 11"/>
    <property type="match status" value="1"/>
</dbReference>
<organism evidence="11 12">
    <name type="scientific">Candidatus Dormiibacter inghamiae</name>
    <dbReference type="NCBI Taxonomy" id="3127013"/>
    <lineage>
        <taxon>Bacteria</taxon>
        <taxon>Bacillati</taxon>
        <taxon>Candidatus Dormiibacterota</taxon>
        <taxon>Candidatus Dormibacteria</taxon>
        <taxon>Candidatus Dormibacterales</taxon>
        <taxon>Candidatus Dormibacteraceae</taxon>
        <taxon>Candidatus Dormiibacter</taxon>
    </lineage>
</organism>
<evidence type="ECO:0000256" key="7">
    <source>
        <dbReference type="ARBA" id="ARBA00049164"/>
    </source>
</evidence>
<dbReference type="EC" id="1.1.1.1" evidence="3"/>
<dbReference type="EMBL" id="JAEKNQ010000059">
    <property type="protein sequence ID" value="MBJ7604536.1"/>
    <property type="molecule type" value="Genomic_DNA"/>
</dbReference>
<evidence type="ECO:0000256" key="3">
    <source>
        <dbReference type="ARBA" id="ARBA00013190"/>
    </source>
</evidence>
<dbReference type="PANTHER" id="PTHR42940">
    <property type="entry name" value="ALCOHOL DEHYDROGENASE 1-RELATED"/>
    <property type="match status" value="1"/>
</dbReference>
<dbReference type="PROSITE" id="PS00059">
    <property type="entry name" value="ADH_ZINC"/>
    <property type="match status" value="1"/>
</dbReference>
<dbReference type="InterPro" id="IPR036291">
    <property type="entry name" value="NAD(P)-bd_dom_sf"/>
</dbReference>
<protein>
    <recommendedName>
        <fullName evidence="3">alcohol dehydrogenase</fullName>
        <ecNumber evidence="3">1.1.1.1</ecNumber>
    </recommendedName>
</protein>
<dbReference type="SUPFAM" id="SSF51735">
    <property type="entry name" value="NAD(P)-binding Rossmann-fold domains"/>
    <property type="match status" value="1"/>
</dbReference>
<proteinExistence type="inferred from homology"/>
<dbReference type="Proteomes" id="UP000620075">
    <property type="component" value="Unassembled WGS sequence"/>
</dbReference>
<dbReference type="InterPro" id="IPR020843">
    <property type="entry name" value="ER"/>
</dbReference>
<dbReference type="SMART" id="SM00829">
    <property type="entry name" value="PKS_ER"/>
    <property type="match status" value="1"/>
</dbReference>
<keyword evidence="4 9" id="KW-0479">Metal-binding</keyword>
<dbReference type="RefSeq" id="WP_338182345.1">
    <property type="nucleotide sequence ID" value="NZ_JAEKNQ010000059.1"/>
</dbReference>
<feature type="domain" description="Enoyl reductase (ER)" evidence="10">
    <location>
        <begin position="10"/>
        <end position="337"/>
    </location>
</feature>
<keyword evidence="5 9" id="KW-0862">Zinc</keyword>
<dbReference type="GO" id="GO:0005737">
    <property type="term" value="C:cytoplasm"/>
    <property type="evidence" value="ECO:0007669"/>
    <property type="project" value="TreeGrafter"/>
</dbReference>
<dbReference type="InterPro" id="IPR002328">
    <property type="entry name" value="ADH_Zn_CS"/>
</dbReference>
<keyword evidence="6" id="KW-0560">Oxidoreductase</keyword>
<evidence type="ECO:0000313" key="12">
    <source>
        <dbReference type="Proteomes" id="UP000620075"/>
    </source>
</evidence>
<comment type="similarity">
    <text evidence="2 9">Belongs to the zinc-containing alcohol dehydrogenase family.</text>
</comment>
<dbReference type="InterPro" id="IPR011032">
    <property type="entry name" value="GroES-like_sf"/>
</dbReference>
<dbReference type="Pfam" id="PF00107">
    <property type="entry name" value="ADH_zinc_N"/>
    <property type="match status" value="1"/>
</dbReference>
<evidence type="ECO:0000256" key="1">
    <source>
        <dbReference type="ARBA" id="ARBA00001947"/>
    </source>
</evidence>
<evidence type="ECO:0000313" key="11">
    <source>
        <dbReference type="EMBL" id="MBJ7604536.1"/>
    </source>
</evidence>
<comment type="cofactor">
    <cofactor evidence="1 9">
        <name>Zn(2+)</name>
        <dbReference type="ChEBI" id="CHEBI:29105"/>
    </cofactor>
</comment>
<sequence length="343" mass="35987">MRALRIDTWGDRPVLREQSTPEPRPGEVLVAVEACGVGLTVLNCIDGHLGAEPGNLPRTPGHELIGTVLAVGVGVPAERIGERVAAYFYLFCGRCPACLAGLEDRCTRNAGFVGVDRDGGYGEMTTLPARNTIPIGGLDPVSATVVPDAVATPVHVARRAGIAPDTRVAVIAAGGGVGMHMVQVARVYGGEVVGLDIDAAKLAYLADELGIEGTDSSDFQSVALPAHWRGSIDVVVDLLGTAVSLDWSLRTLGIGGRLVTLTTFPGVETAVSPREMVFRELSLLGSRYATREEVGLAATLVSTGRVRPVIGRQVGPEEVLSVHEDLRAGRLLGRGALVWQRPG</sequence>
<dbReference type="Gene3D" id="3.90.180.10">
    <property type="entry name" value="Medium-chain alcohol dehydrogenases, catalytic domain"/>
    <property type="match status" value="1"/>
</dbReference>
<gene>
    <name evidence="11" type="ORF">JF888_15380</name>
</gene>
<reference evidence="11 12" key="1">
    <citation type="submission" date="2020-10" db="EMBL/GenBank/DDBJ databases">
        <title>Ca. Dormibacterota MAGs.</title>
        <authorList>
            <person name="Montgomery K."/>
        </authorList>
    </citation>
    <scope>NUCLEOTIDE SEQUENCE [LARGE SCALE GENOMIC DNA]</scope>
    <source>
        <strain evidence="11">SC8811_S16_3</strain>
    </source>
</reference>
<dbReference type="GO" id="GO:0004022">
    <property type="term" value="F:alcohol dehydrogenase (NAD+) activity"/>
    <property type="evidence" value="ECO:0007669"/>
    <property type="project" value="UniProtKB-EC"/>
</dbReference>
<evidence type="ECO:0000256" key="2">
    <source>
        <dbReference type="ARBA" id="ARBA00008072"/>
    </source>
</evidence>
<evidence type="ECO:0000256" key="9">
    <source>
        <dbReference type="RuleBase" id="RU361277"/>
    </source>
</evidence>
<dbReference type="Pfam" id="PF08240">
    <property type="entry name" value="ADH_N"/>
    <property type="match status" value="1"/>
</dbReference>
<evidence type="ECO:0000256" key="6">
    <source>
        <dbReference type="ARBA" id="ARBA00023002"/>
    </source>
</evidence>
<comment type="caution">
    <text evidence="11">The sequence shown here is derived from an EMBL/GenBank/DDBJ whole genome shotgun (WGS) entry which is preliminary data.</text>
</comment>
<dbReference type="GO" id="GO:0008270">
    <property type="term" value="F:zinc ion binding"/>
    <property type="evidence" value="ECO:0007669"/>
    <property type="project" value="InterPro"/>
</dbReference>
<evidence type="ECO:0000259" key="10">
    <source>
        <dbReference type="SMART" id="SM00829"/>
    </source>
</evidence>
<name>A0A934NDF9_9BACT</name>
<dbReference type="SUPFAM" id="SSF50129">
    <property type="entry name" value="GroES-like"/>
    <property type="match status" value="1"/>
</dbReference>
<evidence type="ECO:0000256" key="5">
    <source>
        <dbReference type="ARBA" id="ARBA00022833"/>
    </source>
</evidence>
<comment type="catalytic activity">
    <reaction evidence="8">
        <text>a primary alcohol + NAD(+) = an aldehyde + NADH + H(+)</text>
        <dbReference type="Rhea" id="RHEA:10736"/>
        <dbReference type="ChEBI" id="CHEBI:15378"/>
        <dbReference type="ChEBI" id="CHEBI:15734"/>
        <dbReference type="ChEBI" id="CHEBI:17478"/>
        <dbReference type="ChEBI" id="CHEBI:57540"/>
        <dbReference type="ChEBI" id="CHEBI:57945"/>
        <dbReference type="EC" id="1.1.1.1"/>
    </reaction>
</comment>
<dbReference type="Gene3D" id="3.40.50.720">
    <property type="entry name" value="NAD(P)-binding Rossmann-like Domain"/>
    <property type="match status" value="1"/>
</dbReference>
<comment type="catalytic activity">
    <reaction evidence="7">
        <text>a secondary alcohol + NAD(+) = a ketone + NADH + H(+)</text>
        <dbReference type="Rhea" id="RHEA:10740"/>
        <dbReference type="ChEBI" id="CHEBI:15378"/>
        <dbReference type="ChEBI" id="CHEBI:17087"/>
        <dbReference type="ChEBI" id="CHEBI:35681"/>
        <dbReference type="ChEBI" id="CHEBI:57540"/>
        <dbReference type="ChEBI" id="CHEBI:57945"/>
        <dbReference type="EC" id="1.1.1.1"/>
    </reaction>
</comment>
<dbReference type="AlphaFoldDB" id="A0A934NDF9"/>
<accession>A0A934NDF9</accession>